<feature type="transmembrane region" description="Helical" evidence="7">
    <location>
        <begin position="231"/>
        <end position="250"/>
    </location>
</feature>
<proteinExistence type="inferred from homology"/>
<evidence type="ECO:0000256" key="3">
    <source>
        <dbReference type="ARBA" id="ARBA00022448"/>
    </source>
</evidence>
<dbReference type="GO" id="GO:0016020">
    <property type="term" value="C:membrane"/>
    <property type="evidence" value="ECO:0007669"/>
    <property type="project" value="UniProtKB-SubCell"/>
</dbReference>
<dbReference type="Pfam" id="PF06027">
    <property type="entry name" value="SLC35F"/>
    <property type="match status" value="2"/>
</dbReference>
<feature type="transmembrane region" description="Helical" evidence="7">
    <location>
        <begin position="206"/>
        <end position="225"/>
    </location>
</feature>
<evidence type="ECO:0000256" key="2">
    <source>
        <dbReference type="ARBA" id="ARBA00007863"/>
    </source>
</evidence>
<keyword evidence="4 7" id="KW-0812">Transmembrane</keyword>
<organism evidence="8 9">
    <name type="scientific">Kalanchoe fedtschenkoi</name>
    <name type="common">Lavender scallops</name>
    <name type="synonym">South American air plant</name>
    <dbReference type="NCBI Taxonomy" id="63787"/>
    <lineage>
        <taxon>Eukaryota</taxon>
        <taxon>Viridiplantae</taxon>
        <taxon>Streptophyta</taxon>
        <taxon>Embryophyta</taxon>
        <taxon>Tracheophyta</taxon>
        <taxon>Spermatophyta</taxon>
        <taxon>Magnoliopsida</taxon>
        <taxon>eudicotyledons</taxon>
        <taxon>Gunneridae</taxon>
        <taxon>Pentapetalae</taxon>
        <taxon>Saxifragales</taxon>
        <taxon>Crassulaceae</taxon>
        <taxon>Kalanchoe</taxon>
    </lineage>
</organism>
<evidence type="ECO:0000256" key="6">
    <source>
        <dbReference type="ARBA" id="ARBA00023136"/>
    </source>
</evidence>
<feature type="transmembrane region" description="Helical" evidence="7">
    <location>
        <begin position="113"/>
        <end position="129"/>
    </location>
</feature>
<accession>A0A7N0VHD8</accession>
<dbReference type="OMA" id="CTIAWAL"/>
<dbReference type="InterPro" id="IPR009262">
    <property type="entry name" value="SLC35_F1/F2/F6"/>
</dbReference>
<evidence type="ECO:0000313" key="9">
    <source>
        <dbReference type="Proteomes" id="UP000594263"/>
    </source>
</evidence>
<feature type="transmembrane region" description="Helical" evidence="7">
    <location>
        <begin position="328"/>
        <end position="350"/>
    </location>
</feature>
<feature type="transmembrane region" description="Helical" evidence="7">
    <location>
        <begin position="356"/>
        <end position="376"/>
    </location>
</feature>
<feature type="transmembrane region" description="Helical" evidence="7">
    <location>
        <begin position="177"/>
        <end position="194"/>
    </location>
</feature>
<dbReference type="AlphaFoldDB" id="A0A7N0VHD8"/>
<dbReference type="PANTHER" id="PTHR14233:SF18">
    <property type="entry name" value="OS05G0444300 PROTEIN"/>
    <property type="match status" value="1"/>
</dbReference>
<name>A0A7N0VHD8_KALFE</name>
<evidence type="ECO:0000256" key="5">
    <source>
        <dbReference type="ARBA" id="ARBA00022989"/>
    </source>
</evidence>
<keyword evidence="6 7" id="KW-0472">Membrane</keyword>
<dbReference type="InterPro" id="IPR037185">
    <property type="entry name" value="EmrE-like"/>
</dbReference>
<comment type="similarity">
    <text evidence="2">Belongs to the SLC35F solute transporter family.</text>
</comment>
<keyword evidence="5 7" id="KW-1133">Transmembrane helix</keyword>
<dbReference type="InterPro" id="IPR052221">
    <property type="entry name" value="SLC35F_Transporter"/>
</dbReference>
<reference evidence="8" key="1">
    <citation type="submission" date="2021-01" db="UniProtKB">
        <authorList>
            <consortium name="EnsemblPlants"/>
        </authorList>
    </citation>
    <scope>IDENTIFICATION</scope>
</reference>
<evidence type="ECO:0000256" key="4">
    <source>
        <dbReference type="ARBA" id="ARBA00022692"/>
    </source>
</evidence>
<feature type="transmembrane region" description="Helical" evidence="7">
    <location>
        <begin position="383"/>
        <end position="402"/>
    </location>
</feature>
<keyword evidence="3" id="KW-0813">Transport</keyword>
<dbReference type="SUPFAM" id="SSF103481">
    <property type="entry name" value="Multidrug resistance efflux transporter EmrE"/>
    <property type="match status" value="2"/>
</dbReference>
<feature type="transmembrane region" description="Helical" evidence="7">
    <location>
        <begin position="295"/>
        <end position="316"/>
    </location>
</feature>
<sequence>MLLGFLIQILASNSKLLQVSNEATPFCAFYELLAKPGSSHPTTTDRQLIGFHFQESEIGRAMNELRLPCGRETRKLVWALFLGQVVSLLLALGSLASSLIADLGVDAPLSQSLFAYVLLAVVCGGIMLYRRQRLLVGFSIRILIQRIYHLICTRVCFHDNENRECDKDSVLFFQVPWYWYLLLGFVDVQGNYLFNKAYQYSSITSITLLDCFTIAWVIGLTRIFLGTRYSLWQVLGAAICVVGLGLVLLSDAGVAGGGGSRPLLGDVLVIGATFFYASSNVSEEFFVKKKDLVELIAMLGLFGAVVSICEICIFEIKSLESVAWSTEIILAGCGYTLTTFLFYLLMPLVMQLHGAALFNLSILTSDMWAVIFRIFFYHQKVDWLYFLSFATVAVGLVIYSTTGKDPDPVPVNGLDAQYQTINDEAENVDP</sequence>
<dbReference type="PANTHER" id="PTHR14233">
    <property type="entry name" value="DUF914-RELATED"/>
    <property type="match status" value="1"/>
</dbReference>
<evidence type="ECO:0000313" key="8">
    <source>
        <dbReference type="EnsemblPlants" id="Kaladp0911s0002.1.v1.1"/>
    </source>
</evidence>
<dbReference type="Proteomes" id="UP000594263">
    <property type="component" value="Unplaced"/>
</dbReference>
<evidence type="ECO:0000256" key="7">
    <source>
        <dbReference type="SAM" id="Phobius"/>
    </source>
</evidence>
<feature type="transmembrane region" description="Helical" evidence="7">
    <location>
        <begin position="76"/>
        <end position="101"/>
    </location>
</feature>
<comment type="subcellular location">
    <subcellularLocation>
        <location evidence="1">Membrane</location>
        <topology evidence="1">Multi-pass membrane protein</topology>
    </subcellularLocation>
</comment>
<dbReference type="GO" id="GO:0022857">
    <property type="term" value="F:transmembrane transporter activity"/>
    <property type="evidence" value="ECO:0007669"/>
    <property type="project" value="InterPro"/>
</dbReference>
<dbReference type="Gramene" id="Kaladp0911s0002.1.v1.1">
    <property type="protein sequence ID" value="Kaladp0911s0002.1.v1.1"/>
    <property type="gene ID" value="Kaladp0911s0002.v1.1"/>
</dbReference>
<keyword evidence="9" id="KW-1185">Reference proteome</keyword>
<dbReference type="EnsemblPlants" id="Kaladp0911s0002.1.v1.1">
    <property type="protein sequence ID" value="Kaladp0911s0002.1.v1.1"/>
    <property type="gene ID" value="Kaladp0911s0002.v1.1"/>
</dbReference>
<evidence type="ECO:0008006" key="10">
    <source>
        <dbReference type="Google" id="ProtNLM"/>
    </source>
</evidence>
<evidence type="ECO:0000256" key="1">
    <source>
        <dbReference type="ARBA" id="ARBA00004141"/>
    </source>
</evidence>
<protein>
    <recommendedName>
        <fullName evidence="10">Solute carrier family 35 member F2</fullName>
    </recommendedName>
</protein>